<proteinExistence type="predicted"/>
<geneLocation type="plasmid" evidence="1">
    <name>p17-15-vir-like</name>
</geneLocation>
<sequence length="43" mass="5093">MRLNANAQLQKVTFLYSHSRFYGNFNEDTSLNGKKIRSVHRIH</sequence>
<dbReference type="AlphaFoldDB" id="A0A8B0SP18"/>
<dbReference type="EMBL" id="MN956836">
    <property type="protein sequence ID" value="QTX14003.1"/>
    <property type="molecule type" value="Genomic_DNA"/>
</dbReference>
<organism evidence="1">
    <name type="scientific">Klebsiella pneumoniae</name>
    <dbReference type="NCBI Taxonomy" id="573"/>
    <lineage>
        <taxon>Bacteria</taxon>
        <taxon>Pseudomonadati</taxon>
        <taxon>Pseudomonadota</taxon>
        <taxon>Gammaproteobacteria</taxon>
        <taxon>Enterobacterales</taxon>
        <taxon>Enterobacteriaceae</taxon>
        <taxon>Klebsiella/Raoultella group</taxon>
        <taxon>Klebsiella</taxon>
        <taxon>Klebsiella pneumoniae complex</taxon>
    </lineage>
</organism>
<keyword evidence="1" id="KW-0614">Plasmid</keyword>
<evidence type="ECO:0000313" key="1">
    <source>
        <dbReference type="EMBL" id="QTX14003.1"/>
    </source>
</evidence>
<accession>A0A8B0SP18</accession>
<reference evidence="1" key="1">
    <citation type="submission" date="2020-01" db="EMBL/GenBank/DDBJ databases">
        <authorList>
            <person name="Qin S."/>
        </authorList>
    </citation>
    <scope>NUCLEOTIDE SEQUENCE</scope>
    <source>
        <strain evidence="1">CVir17-16-YZ6g</strain>
        <plasmid evidence="1">p17-15-vir-like</plasmid>
    </source>
</reference>
<name>A0A8B0SP18_KLEPN</name>
<protein>
    <submittedName>
        <fullName evidence="1">Uncharacterized protein</fullName>
    </submittedName>
</protein>